<keyword evidence="4" id="KW-1185">Reference proteome</keyword>
<name>M4SL92_9CAUD</name>
<dbReference type="EMBL" id="KC821604">
    <property type="protein sequence ID" value="AGO47199.1"/>
    <property type="molecule type" value="Genomic_DNA"/>
</dbReference>
<sequence>MKKFLILFRNAIVRFLLQDNFMTKKDIVNYFEIVRCGGEVVKIDQDRCARNEMFEDKIVIVFSGGVINTCAFFNCTVLAAPFSTDFHIIDSEFNKKKKSE</sequence>
<gene>
    <name evidence="1" type="ORF">CGPG_00049</name>
    <name evidence="2" type="ORF">PhiST_gp060</name>
</gene>
<accession>M4SL92</accession>
<reference evidence="2 3" key="2">
    <citation type="journal article" date="2013" name="Proc. Natl. Acad. Sci. U.S.A.">
        <title>Twelve previously unknown phage genera are ubiquitous in global oceans.</title>
        <authorList>
            <person name="Holmfeldt K."/>
            <person name="Solonenko N."/>
            <person name="Shah M."/>
            <person name="Corrier K."/>
            <person name="Riemann L."/>
            <person name="Verberkmoes N.C."/>
            <person name="Sullivan M.B."/>
        </authorList>
    </citation>
    <scope>NUCLEOTIDE SEQUENCE [LARGE SCALE GENOMIC DNA]</scope>
    <source>
        <strain evidence="2">PhiST</strain>
    </source>
</reference>
<evidence type="ECO:0000313" key="3">
    <source>
        <dbReference type="Proteomes" id="UP000014729"/>
    </source>
</evidence>
<evidence type="ECO:0000313" key="2">
    <source>
        <dbReference type="EMBL" id="AGO47199.1"/>
    </source>
</evidence>
<proteinExistence type="predicted"/>
<protein>
    <submittedName>
        <fullName evidence="1">Uncharacterized protein</fullName>
    </submittedName>
</protein>
<evidence type="ECO:0000313" key="1">
    <source>
        <dbReference type="EMBL" id="AGH56748.1"/>
    </source>
</evidence>
<reference evidence="1 4" key="1">
    <citation type="submission" date="2010-11" db="EMBL/GenBank/DDBJ databases">
        <title>The Genome Sequence of Cellulophaga phage phiST.</title>
        <authorList>
            <consortium name="The Broad Institute Genome Sequencing Platform"/>
            <person name="Henn M.R."/>
            <person name="Reimann L."/>
            <person name="Holmfelt K."/>
            <person name="Levin J."/>
            <person name="Malboeuf C."/>
            <person name="Casali M."/>
            <person name="Russ C."/>
            <person name="Lennon N."/>
            <person name="Chapman S.B."/>
            <person name="Erlich R."/>
            <person name="Young S.K."/>
            <person name="Yandava C."/>
            <person name="Zeng Q."/>
            <person name="Alvarado L."/>
            <person name="Anderson S."/>
            <person name="Berlin A."/>
            <person name="Chen Z."/>
            <person name="Freedman E."/>
            <person name="Gellesch M."/>
            <person name="Goldberg J."/>
            <person name="Green L."/>
            <person name="Griggs A."/>
            <person name="Gujja S."/>
            <person name="Heilman E.R."/>
            <person name="Heiman D."/>
            <person name="Hollinger A."/>
            <person name="Howarth C."/>
            <person name="Larson L."/>
            <person name="Mehta T."/>
            <person name="Pearson M."/>
            <person name="Roberts A."/>
            <person name="Ryan E."/>
            <person name="Saif S."/>
            <person name="Shea T."/>
            <person name="Shenoy N."/>
            <person name="Sisk P."/>
            <person name="Stolte C."/>
            <person name="Sykes S."/>
            <person name="White J."/>
            <person name="Haas B."/>
            <person name="Nusbaum C."/>
            <person name="Birren B."/>
        </authorList>
    </citation>
    <scope>NUCLEOTIDE SEQUENCE [LARGE SCALE GENOMIC DNA]</scope>
    <source>
        <strain evidence="4">phiST</strain>
        <strain evidence="1">PhiST</strain>
    </source>
</reference>
<dbReference type="EMBL" id="HQ634192">
    <property type="protein sequence ID" value="AGH56748.1"/>
    <property type="molecule type" value="Genomic_DNA"/>
</dbReference>
<reference evidence="3" key="3">
    <citation type="submission" date="2013-03" db="EMBL/GenBank/DDBJ databases">
        <title>The Cellulophaga phages: a novel, diverse, and globally ubiquitous model system.</title>
        <authorList>
            <person name="Holmfeldt K."/>
            <person name="Solonenko N."/>
            <person name="Shah M."/>
            <person name="Corrier K."/>
            <person name="Riemann L."/>
            <person name="VerBerkmoes N.C."/>
            <person name="Sullivan M.B."/>
        </authorList>
    </citation>
    <scope>NUCLEOTIDE SEQUENCE [LARGE SCALE GENOMIC DNA]</scope>
</reference>
<evidence type="ECO:0000313" key="4">
    <source>
        <dbReference type="Proteomes" id="UP000203074"/>
    </source>
</evidence>
<dbReference type="GeneID" id="15009947"/>
<dbReference type="Proteomes" id="UP000203074">
    <property type="component" value="Segment"/>
</dbReference>
<dbReference type="Proteomes" id="UP000014729">
    <property type="component" value="Segment"/>
</dbReference>
<organism evidence="1 4">
    <name type="scientific">Cellulophaga phage phiST</name>
    <dbReference type="NCBI Taxonomy" id="756282"/>
    <lineage>
        <taxon>Viruses</taxon>
        <taxon>Duplodnaviria</taxon>
        <taxon>Heunggongvirae</taxon>
        <taxon>Uroviricota</taxon>
        <taxon>Caudoviricetes</taxon>
        <taxon>Cbastvirus</taxon>
        <taxon>Cbastvirus ST</taxon>
    </lineage>
</organism>
<dbReference type="RefSeq" id="YP_007673431.1">
    <property type="nucleotide sequence ID" value="NC_020842.1"/>
</dbReference>
<dbReference type="KEGG" id="vg:15009947"/>